<evidence type="ECO:0000313" key="1">
    <source>
        <dbReference type="EMBL" id="KAK2022876.1"/>
    </source>
</evidence>
<proteinExistence type="predicted"/>
<keyword evidence="2" id="KW-1185">Reference proteome</keyword>
<name>A0AAD9H5K6_9PEZI</name>
<protein>
    <submittedName>
        <fullName evidence="1">Uncharacterized protein</fullName>
    </submittedName>
</protein>
<accession>A0AAD9H5K6</accession>
<sequence length="349" mass="38966">MGTVRRKREVPRVQTARFWGSTYVKRWPGAVEEGEDDHWPQEDVEGNRRLVKSRWAQKPGLRGWPKGGESARVCVRARVRGSLASRQTLRRKSLTVATKLVRSSGTASWLAGWHAKLVGGFLMPWAGALEIYRGGRDARCQILVPRRQWRWGFSLEISTNWSFSQELHLGQASSSKAKALAGLLTRQMKSPIEDWPARYGSPLPCGGQNDAAFRRDEWGIFEEMDVSEVRAAGAAKALGRRCINARQMGILGAGTFGCQWVVMFLGWRLTVLAFTTLVRGKWNVEAATTVGECPQFFFVTPGDARAMRGDPFRASLSRKRSLVCQIFRETPVLGVDENVGSSRDAAPRT</sequence>
<evidence type="ECO:0000313" key="2">
    <source>
        <dbReference type="Proteomes" id="UP001232148"/>
    </source>
</evidence>
<organism evidence="1 2">
    <name type="scientific">Colletotrichum zoysiae</name>
    <dbReference type="NCBI Taxonomy" id="1216348"/>
    <lineage>
        <taxon>Eukaryota</taxon>
        <taxon>Fungi</taxon>
        <taxon>Dikarya</taxon>
        <taxon>Ascomycota</taxon>
        <taxon>Pezizomycotina</taxon>
        <taxon>Sordariomycetes</taxon>
        <taxon>Hypocreomycetidae</taxon>
        <taxon>Glomerellales</taxon>
        <taxon>Glomerellaceae</taxon>
        <taxon>Colletotrichum</taxon>
        <taxon>Colletotrichum graminicola species complex</taxon>
    </lineage>
</organism>
<gene>
    <name evidence="1" type="ORF">LX32DRAFT_176133</name>
</gene>
<dbReference type="AlphaFoldDB" id="A0AAD9H5K6"/>
<dbReference type="EMBL" id="MU843022">
    <property type="protein sequence ID" value="KAK2022876.1"/>
    <property type="molecule type" value="Genomic_DNA"/>
</dbReference>
<dbReference type="Proteomes" id="UP001232148">
    <property type="component" value="Unassembled WGS sequence"/>
</dbReference>
<comment type="caution">
    <text evidence="1">The sequence shown here is derived from an EMBL/GenBank/DDBJ whole genome shotgun (WGS) entry which is preliminary data.</text>
</comment>
<reference evidence="1" key="1">
    <citation type="submission" date="2021-06" db="EMBL/GenBank/DDBJ databases">
        <title>Comparative genomics, transcriptomics and evolutionary studies reveal genomic signatures of adaptation to plant cell wall in hemibiotrophic fungi.</title>
        <authorList>
            <consortium name="DOE Joint Genome Institute"/>
            <person name="Baroncelli R."/>
            <person name="Diaz J.F."/>
            <person name="Benocci T."/>
            <person name="Peng M."/>
            <person name="Battaglia E."/>
            <person name="Haridas S."/>
            <person name="Andreopoulos W."/>
            <person name="Labutti K."/>
            <person name="Pangilinan J."/>
            <person name="Floch G.L."/>
            <person name="Makela M.R."/>
            <person name="Henrissat B."/>
            <person name="Grigoriev I.V."/>
            <person name="Crouch J.A."/>
            <person name="De Vries R.P."/>
            <person name="Sukno S.A."/>
            <person name="Thon M.R."/>
        </authorList>
    </citation>
    <scope>NUCLEOTIDE SEQUENCE</scope>
    <source>
        <strain evidence="1">MAFF235873</strain>
    </source>
</reference>